<dbReference type="Gramene" id="TuG1812G0200002029.01.T01">
    <property type="protein sequence ID" value="TuG1812G0200002029.01.T01.cds469769"/>
    <property type="gene ID" value="TuG1812G0200002029.01"/>
</dbReference>
<dbReference type="EnsemblPlants" id="TuG1812G0200002029.01.T01">
    <property type="protein sequence ID" value="TuG1812G0200002029.01.T01.cds469769"/>
    <property type="gene ID" value="TuG1812G0200002029.01"/>
</dbReference>
<sequence length="35" mass="4215">MLLVRKAIMFVRIVYFAKTFVLAVFMSNYQLFILK</sequence>
<organism evidence="2 3">
    <name type="scientific">Triticum urartu</name>
    <name type="common">Red wild einkorn</name>
    <name type="synonym">Crithodium urartu</name>
    <dbReference type="NCBI Taxonomy" id="4572"/>
    <lineage>
        <taxon>Eukaryota</taxon>
        <taxon>Viridiplantae</taxon>
        <taxon>Streptophyta</taxon>
        <taxon>Embryophyta</taxon>
        <taxon>Tracheophyta</taxon>
        <taxon>Spermatophyta</taxon>
        <taxon>Magnoliopsida</taxon>
        <taxon>Liliopsida</taxon>
        <taxon>Poales</taxon>
        <taxon>Poaceae</taxon>
        <taxon>BOP clade</taxon>
        <taxon>Pooideae</taxon>
        <taxon>Triticodae</taxon>
        <taxon>Triticeae</taxon>
        <taxon>Triticinae</taxon>
        <taxon>Triticum</taxon>
    </lineage>
</organism>
<evidence type="ECO:0000256" key="1">
    <source>
        <dbReference type="SAM" id="Phobius"/>
    </source>
</evidence>
<reference evidence="3" key="1">
    <citation type="journal article" date="2013" name="Nature">
        <title>Draft genome of the wheat A-genome progenitor Triticum urartu.</title>
        <authorList>
            <person name="Ling H.Q."/>
            <person name="Zhao S."/>
            <person name="Liu D."/>
            <person name="Wang J."/>
            <person name="Sun H."/>
            <person name="Zhang C."/>
            <person name="Fan H."/>
            <person name="Li D."/>
            <person name="Dong L."/>
            <person name="Tao Y."/>
            <person name="Gao C."/>
            <person name="Wu H."/>
            <person name="Li Y."/>
            <person name="Cui Y."/>
            <person name="Guo X."/>
            <person name="Zheng S."/>
            <person name="Wang B."/>
            <person name="Yu K."/>
            <person name="Liang Q."/>
            <person name="Yang W."/>
            <person name="Lou X."/>
            <person name="Chen J."/>
            <person name="Feng M."/>
            <person name="Jian J."/>
            <person name="Zhang X."/>
            <person name="Luo G."/>
            <person name="Jiang Y."/>
            <person name="Liu J."/>
            <person name="Wang Z."/>
            <person name="Sha Y."/>
            <person name="Zhang B."/>
            <person name="Wu H."/>
            <person name="Tang D."/>
            <person name="Shen Q."/>
            <person name="Xue P."/>
            <person name="Zou S."/>
            <person name="Wang X."/>
            <person name="Liu X."/>
            <person name="Wang F."/>
            <person name="Yang Y."/>
            <person name="An X."/>
            <person name="Dong Z."/>
            <person name="Zhang K."/>
            <person name="Zhang X."/>
            <person name="Luo M.C."/>
            <person name="Dvorak J."/>
            <person name="Tong Y."/>
            <person name="Wang J."/>
            <person name="Yang H."/>
            <person name="Li Z."/>
            <person name="Wang D."/>
            <person name="Zhang A."/>
            <person name="Wang J."/>
        </authorList>
    </citation>
    <scope>NUCLEOTIDE SEQUENCE</scope>
    <source>
        <strain evidence="3">cv. G1812</strain>
    </source>
</reference>
<keyword evidence="1" id="KW-1133">Transmembrane helix</keyword>
<name>A0A8R7TFC2_TRIUA</name>
<keyword evidence="1" id="KW-0812">Transmembrane</keyword>
<accession>A0A8R7TFC2</accession>
<dbReference type="Proteomes" id="UP000015106">
    <property type="component" value="Chromosome 2"/>
</dbReference>
<evidence type="ECO:0000313" key="2">
    <source>
        <dbReference type="EnsemblPlants" id="TuG1812G0200002029.01.T01.cds469769"/>
    </source>
</evidence>
<proteinExistence type="predicted"/>
<reference evidence="2" key="3">
    <citation type="submission" date="2022-06" db="UniProtKB">
        <authorList>
            <consortium name="EnsemblPlants"/>
        </authorList>
    </citation>
    <scope>IDENTIFICATION</scope>
</reference>
<evidence type="ECO:0000313" key="3">
    <source>
        <dbReference type="Proteomes" id="UP000015106"/>
    </source>
</evidence>
<keyword evidence="3" id="KW-1185">Reference proteome</keyword>
<feature type="transmembrane region" description="Helical" evidence="1">
    <location>
        <begin position="12"/>
        <end position="32"/>
    </location>
</feature>
<protein>
    <submittedName>
        <fullName evidence="2">Uncharacterized protein</fullName>
    </submittedName>
</protein>
<dbReference type="AlphaFoldDB" id="A0A8R7TFC2"/>
<reference evidence="2" key="2">
    <citation type="submission" date="2018-03" db="EMBL/GenBank/DDBJ databases">
        <title>The Triticum urartu genome reveals the dynamic nature of wheat genome evolution.</title>
        <authorList>
            <person name="Ling H."/>
            <person name="Ma B."/>
            <person name="Shi X."/>
            <person name="Liu H."/>
            <person name="Dong L."/>
            <person name="Sun H."/>
            <person name="Cao Y."/>
            <person name="Gao Q."/>
            <person name="Zheng S."/>
            <person name="Li Y."/>
            <person name="Yu Y."/>
            <person name="Du H."/>
            <person name="Qi M."/>
            <person name="Li Y."/>
            <person name="Yu H."/>
            <person name="Cui Y."/>
            <person name="Wang N."/>
            <person name="Chen C."/>
            <person name="Wu H."/>
            <person name="Zhao Y."/>
            <person name="Zhang J."/>
            <person name="Li Y."/>
            <person name="Zhou W."/>
            <person name="Zhang B."/>
            <person name="Hu W."/>
            <person name="Eijk M."/>
            <person name="Tang J."/>
            <person name="Witsenboer H."/>
            <person name="Zhao S."/>
            <person name="Li Z."/>
            <person name="Zhang A."/>
            <person name="Wang D."/>
            <person name="Liang C."/>
        </authorList>
    </citation>
    <scope>NUCLEOTIDE SEQUENCE [LARGE SCALE GENOMIC DNA]</scope>
    <source>
        <strain evidence="2">cv. G1812</strain>
    </source>
</reference>
<keyword evidence="1" id="KW-0472">Membrane</keyword>